<evidence type="ECO:0000259" key="4">
    <source>
        <dbReference type="Pfam" id="PF05592"/>
    </source>
</evidence>
<evidence type="ECO:0000256" key="1">
    <source>
        <dbReference type="ARBA" id="ARBA00001445"/>
    </source>
</evidence>
<dbReference type="PANTHER" id="PTHR33307">
    <property type="entry name" value="ALPHA-RHAMNOSIDASE (EUROFUNG)"/>
    <property type="match status" value="1"/>
</dbReference>
<dbReference type="Gene3D" id="2.60.420.10">
    <property type="entry name" value="Maltose phosphorylase, domain 3"/>
    <property type="match status" value="1"/>
</dbReference>
<dbReference type="InterPro" id="IPR035398">
    <property type="entry name" value="Bac_rhamnosid_C"/>
</dbReference>
<evidence type="ECO:0000256" key="2">
    <source>
        <dbReference type="ARBA" id="ARBA00012652"/>
    </source>
</evidence>
<dbReference type="RefSeq" id="WP_349083050.1">
    <property type="nucleotide sequence ID" value="NZ_JBBNFW010000144.1"/>
</dbReference>
<dbReference type="InterPro" id="IPR016007">
    <property type="entry name" value="Alpha_rhamnosid"/>
</dbReference>
<dbReference type="PANTHER" id="PTHR33307:SF6">
    <property type="entry name" value="ALPHA-RHAMNOSIDASE (EUROFUNG)-RELATED"/>
    <property type="match status" value="1"/>
</dbReference>
<dbReference type="InterPro" id="IPR013783">
    <property type="entry name" value="Ig-like_fold"/>
</dbReference>
<evidence type="ECO:0000313" key="9">
    <source>
        <dbReference type="Proteomes" id="UP001470752"/>
    </source>
</evidence>
<evidence type="ECO:0000259" key="7">
    <source>
        <dbReference type="Pfam" id="PF17390"/>
    </source>
</evidence>
<feature type="domain" description="Bacterial alpha-L-rhamnosidase N-terminal" evidence="5">
    <location>
        <begin position="133"/>
        <end position="305"/>
    </location>
</feature>
<dbReference type="InterPro" id="IPR012341">
    <property type="entry name" value="6hp_glycosidase-like_sf"/>
</dbReference>
<organism evidence="8 9">
    <name type="scientific">Blautia acetigignens</name>
    <dbReference type="NCBI Taxonomy" id="2981783"/>
    <lineage>
        <taxon>Bacteria</taxon>
        <taxon>Bacillati</taxon>
        <taxon>Bacillota</taxon>
        <taxon>Clostridia</taxon>
        <taxon>Lachnospirales</taxon>
        <taxon>Lachnospiraceae</taxon>
        <taxon>Blautia</taxon>
    </lineage>
</organism>
<sequence>MKVSGLKINGITDPVGFSFDRILCSWKVTDTSAKRQQRVRIQISATEDFSGILYEKEGSELCSNETKLDFFPEPCTRYYWRVTVTADNGETASSKPAFFETGKMNQPWTARWIGASREDTFHPVLTKQFSIGKRIKKARLYICGLGLYEAYVNGKKAGNEYLAPFLNDYEACYQYQTYDVTRLLKDFAAGEKKCENQELEEENTIEILLGKGWYMGTFGLKNQSCLFGDEMKAIAELHVDYEDGSQEVIGTDESWKYRGSDIEDSGIYMGEIYNHSLWEKRENPWKKVEIKTAPGRLTERYSLPVVAKEELHPKEIIHTPAGETVVDFGQNHAGFMEFEADFPKGTRIVIECGEVLQNGNFYHDNYRDAKSEFVYVSDGRKEKVRPHFTYFGYRYLKISGWPFEVTRTSIVSKVIYSDMERTGYFVTSNPKINRLYENCLWGMKSNFIDLPTDCPQRSERLGWTGDAQVFAPTASYHMDTRAFYRKFLKDLHSEQQRADGAIPNYIPSKGDFGTASVWGDAGTFIPALLYRDFGSLEELREFYPMMREWVDYMHRVDIRNGETGFFRNGFQFGDWLALDGSTEQSFKGSTDDDYIGTVYYYQSVSLTAQAARELGYEEEAEKYEKLAGKIRNAVLDEYFTATGRFALDTQASYIIALKFGLYRDKERLIRQFQERLKKDAYKIRCGFVGAPLLCMTLGENKMEKLAYDFIFQEEFPSWLYCVNLGATTIWERWNSLLPDGSISGTGMNSLNHYAYGSVVEFFYAYIAGIRPAEPGYKKAIIAPVPDMRLHFCKCCYHSASGNYVSEWKIDNNGIFHLHVEIPFGCEAKVQLPRSGGRKEQLFAGCYDFSYQPDQDFRKIYDENTRLSQIAKDSEVLNILKEDLPAAYQMVMSRNPEHMERSLNELKDLFFMGITPEAADKAIKKISSLERWEI</sequence>
<name>A0ABV1CM74_9FIRM</name>
<dbReference type="Gene3D" id="2.60.40.10">
    <property type="entry name" value="Immunoglobulins"/>
    <property type="match status" value="1"/>
</dbReference>
<protein>
    <recommendedName>
        <fullName evidence="2">alpha-L-rhamnosidase</fullName>
        <ecNumber evidence="2">3.2.1.40</ecNumber>
    </recommendedName>
</protein>
<evidence type="ECO:0000259" key="5">
    <source>
        <dbReference type="Pfam" id="PF08531"/>
    </source>
</evidence>
<keyword evidence="3 8" id="KW-0378">Hydrolase</keyword>
<dbReference type="InterPro" id="IPR008902">
    <property type="entry name" value="Rhamnosid_concanavalin"/>
</dbReference>
<evidence type="ECO:0000259" key="6">
    <source>
        <dbReference type="Pfam" id="PF17389"/>
    </source>
</evidence>
<dbReference type="InterPro" id="IPR013737">
    <property type="entry name" value="Bac_rhamnosid_N"/>
</dbReference>
<dbReference type="Gene3D" id="2.60.120.260">
    <property type="entry name" value="Galactose-binding domain-like"/>
    <property type="match status" value="2"/>
</dbReference>
<gene>
    <name evidence="8" type="ORF">AAAX94_06835</name>
</gene>
<comment type="caution">
    <text evidence="8">The sequence shown here is derived from an EMBL/GenBank/DDBJ whole genome shotgun (WGS) entry which is preliminary data.</text>
</comment>
<evidence type="ECO:0000256" key="3">
    <source>
        <dbReference type="ARBA" id="ARBA00022801"/>
    </source>
</evidence>
<feature type="domain" description="Alpha-L-rhamnosidase six-hairpin glycosidase" evidence="6">
    <location>
        <begin position="420"/>
        <end position="766"/>
    </location>
</feature>
<feature type="domain" description="Alpha-L-rhamnosidase concanavalin-like" evidence="4">
    <location>
        <begin position="318"/>
        <end position="416"/>
    </location>
</feature>
<dbReference type="Pfam" id="PF25788">
    <property type="entry name" value="Ig_Rha78A_N"/>
    <property type="match status" value="1"/>
</dbReference>
<accession>A0ABV1CM74</accession>
<dbReference type="Pfam" id="PF05592">
    <property type="entry name" value="Bac_rhamnosid"/>
    <property type="match status" value="1"/>
</dbReference>
<dbReference type="Pfam" id="PF08531">
    <property type="entry name" value="Bac_rhamnosid_N"/>
    <property type="match status" value="1"/>
</dbReference>
<dbReference type="GO" id="GO:0016787">
    <property type="term" value="F:hydrolase activity"/>
    <property type="evidence" value="ECO:0007669"/>
    <property type="project" value="UniProtKB-KW"/>
</dbReference>
<dbReference type="InterPro" id="IPR035396">
    <property type="entry name" value="Bac_rhamnosid6H"/>
</dbReference>
<evidence type="ECO:0000313" key="8">
    <source>
        <dbReference type="EMBL" id="MEQ2412736.1"/>
    </source>
</evidence>
<feature type="domain" description="Alpha-L-rhamnosidase C-terminal" evidence="7">
    <location>
        <begin position="768"/>
        <end position="839"/>
    </location>
</feature>
<dbReference type="PIRSF" id="PIRSF010631">
    <property type="entry name" value="A-rhamnsds"/>
    <property type="match status" value="1"/>
</dbReference>
<dbReference type="Proteomes" id="UP001470752">
    <property type="component" value="Unassembled WGS sequence"/>
</dbReference>
<dbReference type="InterPro" id="IPR008928">
    <property type="entry name" value="6-hairpin_glycosidase_sf"/>
</dbReference>
<dbReference type="EC" id="3.2.1.40" evidence="2"/>
<dbReference type="Pfam" id="PF17390">
    <property type="entry name" value="Bac_rhamnosid_C"/>
    <property type="match status" value="1"/>
</dbReference>
<dbReference type="SUPFAM" id="SSF48208">
    <property type="entry name" value="Six-hairpin glycosidases"/>
    <property type="match status" value="1"/>
</dbReference>
<proteinExistence type="predicted"/>
<dbReference type="EMBL" id="JBBNFW010000144">
    <property type="protein sequence ID" value="MEQ2412736.1"/>
    <property type="molecule type" value="Genomic_DNA"/>
</dbReference>
<dbReference type="Gene3D" id="1.50.10.10">
    <property type="match status" value="1"/>
</dbReference>
<comment type="catalytic activity">
    <reaction evidence="1">
        <text>Hydrolysis of terminal non-reducing alpha-L-rhamnose residues in alpha-L-rhamnosides.</text>
        <dbReference type="EC" id="3.2.1.40"/>
    </reaction>
</comment>
<reference evidence="8 9" key="1">
    <citation type="submission" date="2024-04" db="EMBL/GenBank/DDBJ databases">
        <title>Human intestinal bacterial collection.</title>
        <authorList>
            <person name="Pauvert C."/>
            <person name="Hitch T.C.A."/>
            <person name="Clavel T."/>
        </authorList>
    </citation>
    <scope>NUCLEOTIDE SEQUENCE [LARGE SCALE GENOMIC DNA]</scope>
    <source>
        <strain evidence="8 9">CLA-AA-H161</strain>
    </source>
</reference>
<dbReference type="Pfam" id="PF17389">
    <property type="entry name" value="Bac_rhamnosid6H"/>
    <property type="match status" value="1"/>
</dbReference>
<keyword evidence="9" id="KW-1185">Reference proteome</keyword>